<accession>A0A161QZ01</accession>
<name>A0A161QZ01_9BRAD</name>
<dbReference type="AlphaFoldDB" id="A0A161QZ01"/>
<keyword evidence="1" id="KW-0732">Signal</keyword>
<protein>
    <submittedName>
        <fullName evidence="2">Uncharacterized protein</fullName>
    </submittedName>
</protein>
<evidence type="ECO:0000313" key="2">
    <source>
        <dbReference type="EMBL" id="KZD21341.1"/>
    </source>
</evidence>
<keyword evidence="3" id="KW-1185">Reference proteome</keyword>
<dbReference type="EMBL" id="LVYV01000045">
    <property type="protein sequence ID" value="KZD21341.1"/>
    <property type="molecule type" value="Genomic_DNA"/>
</dbReference>
<feature type="chain" id="PRO_5007825413" evidence="1">
    <location>
        <begin position="23"/>
        <end position="92"/>
    </location>
</feature>
<gene>
    <name evidence="2" type="ORF">A4A58_13215</name>
</gene>
<proteinExistence type="predicted"/>
<reference evidence="2 3" key="1">
    <citation type="submission" date="2016-03" db="EMBL/GenBank/DDBJ databases">
        <title>Microsymbionts genomes from the relict species Vavilovia formosa (Stev.) Fed.</title>
        <authorList>
            <person name="Kopat V."/>
            <person name="Chirak E."/>
            <person name="Kimeklis A."/>
            <person name="Andronov E."/>
        </authorList>
    </citation>
    <scope>NUCLEOTIDE SEQUENCE [LARGE SCALE GENOMIC DNA]</scope>
    <source>
        <strain evidence="2 3">Vaf07</strain>
    </source>
</reference>
<feature type="signal peptide" evidence="1">
    <location>
        <begin position="1"/>
        <end position="22"/>
    </location>
</feature>
<dbReference type="STRING" id="943830.A4A58_13215"/>
<comment type="caution">
    <text evidence="2">The sequence shown here is derived from an EMBL/GenBank/DDBJ whole genome shotgun (WGS) entry which is preliminary data.</text>
</comment>
<evidence type="ECO:0000256" key="1">
    <source>
        <dbReference type="SAM" id="SignalP"/>
    </source>
</evidence>
<sequence>MQQMRIMWIGVLAIMLPAAALAQDITQRPVRTERISGTPVGVGLYEVAPDDTVLIDWRAIEAAADGPADRASTPVAKAMLAIRDSKWKPMAR</sequence>
<organism evidence="2 3">
    <name type="scientific">Tardiphaga robiniae</name>
    <dbReference type="NCBI Taxonomy" id="943830"/>
    <lineage>
        <taxon>Bacteria</taxon>
        <taxon>Pseudomonadati</taxon>
        <taxon>Pseudomonadota</taxon>
        <taxon>Alphaproteobacteria</taxon>
        <taxon>Hyphomicrobiales</taxon>
        <taxon>Nitrobacteraceae</taxon>
        <taxon>Tardiphaga</taxon>
    </lineage>
</organism>
<evidence type="ECO:0000313" key="3">
    <source>
        <dbReference type="Proteomes" id="UP000076574"/>
    </source>
</evidence>
<dbReference type="Proteomes" id="UP000076574">
    <property type="component" value="Unassembled WGS sequence"/>
</dbReference>